<keyword evidence="9 10" id="KW-0807">Transducer</keyword>
<dbReference type="Pfam" id="PF02949">
    <property type="entry name" value="7tm_6"/>
    <property type="match status" value="1"/>
</dbReference>
<keyword evidence="4 10" id="KW-0812">Transmembrane</keyword>
<dbReference type="PANTHER" id="PTHR21137">
    <property type="entry name" value="ODORANT RECEPTOR"/>
    <property type="match status" value="1"/>
</dbReference>
<evidence type="ECO:0000313" key="12">
    <source>
        <dbReference type="RefSeq" id="XP_033362444.1"/>
    </source>
</evidence>
<gene>
    <name evidence="12" type="primary">LOC117240533</name>
</gene>
<evidence type="ECO:0000256" key="10">
    <source>
        <dbReference type="RuleBase" id="RU351113"/>
    </source>
</evidence>
<evidence type="ECO:0000256" key="9">
    <source>
        <dbReference type="ARBA" id="ARBA00023224"/>
    </source>
</evidence>
<name>A0A6J3LEW0_9HYME</name>
<evidence type="ECO:0000256" key="6">
    <source>
        <dbReference type="ARBA" id="ARBA00022989"/>
    </source>
</evidence>
<dbReference type="GO" id="GO:0004984">
    <property type="term" value="F:olfactory receptor activity"/>
    <property type="evidence" value="ECO:0007669"/>
    <property type="project" value="InterPro"/>
</dbReference>
<evidence type="ECO:0000256" key="4">
    <source>
        <dbReference type="ARBA" id="ARBA00022692"/>
    </source>
</evidence>
<dbReference type="GO" id="GO:0007165">
    <property type="term" value="P:signal transduction"/>
    <property type="evidence" value="ECO:0007669"/>
    <property type="project" value="UniProtKB-KW"/>
</dbReference>
<comment type="caution">
    <text evidence="10">Lacks conserved residue(s) required for the propagation of feature annotation.</text>
</comment>
<dbReference type="AlphaFoldDB" id="A0A6J3LEW0"/>
<dbReference type="Proteomes" id="UP000504631">
    <property type="component" value="Unplaced"/>
</dbReference>
<dbReference type="RefSeq" id="XP_033362444.1">
    <property type="nucleotide sequence ID" value="XM_033506553.1"/>
</dbReference>
<evidence type="ECO:0000256" key="1">
    <source>
        <dbReference type="ARBA" id="ARBA00004651"/>
    </source>
</evidence>
<keyword evidence="2" id="KW-1003">Cell membrane</keyword>
<dbReference type="InterPro" id="IPR004117">
    <property type="entry name" value="7tm6_olfct_rcpt"/>
</dbReference>
<feature type="transmembrane region" description="Helical" evidence="10">
    <location>
        <begin position="65"/>
        <end position="83"/>
    </location>
</feature>
<protein>
    <recommendedName>
        <fullName evidence="10">Odorant receptor</fullName>
    </recommendedName>
</protein>
<accession>A0A6J3LEW0</accession>
<dbReference type="GO" id="GO:0005886">
    <property type="term" value="C:plasma membrane"/>
    <property type="evidence" value="ECO:0007669"/>
    <property type="project" value="UniProtKB-SubCell"/>
</dbReference>
<dbReference type="GeneID" id="117240533"/>
<dbReference type="KEGG" id="bvk:117240533"/>
<evidence type="ECO:0000256" key="3">
    <source>
        <dbReference type="ARBA" id="ARBA00022606"/>
    </source>
</evidence>
<feature type="transmembrane region" description="Helical" evidence="10">
    <location>
        <begin position="189"/>
        <end position="207"/>
    </location>
</feature>
<organism evidence="11 12">
    <name type="scientific">Bombus vosnesenskii</name>
    <dbReference type="NCBI Taxonomy" id="207650"/>
    <lineage>
        <taxon>Eukaryota</taxon>
        <taxon>Metazoa</taxon>
        <taxon>Ecdysozoa</taxon>
        <taxon>Arthropoda</taxon>
        <taxon>Hexapoda</taxon>
        <taxon>Insecta</taxon>
        <taxon>Pterygota</taxon>
        <taxon>Neoptera</taxon>
        <taxon>Endopterygota</taxon>
        <taxon>Hymenoptera</taxon>
        <taxon>Apocrita</taxon>
        <taxon>Aculeata</taxon>
        <taxon>Apoidea</taxon>
        <taxon>Anthophila</taxon>
        <taxon>Apidae</taxon>
        <taxon>Bombus</taxon>
        <taxon>Pyrobombus</taxon>
    </lineage>
</organism>
<sequence length="384" mass="44063">MAIKGIISYPVEITLRLIGAWPNSSCRIFKYIMWTTVMSTFLIFQYSYCLTHVKAADLTDLLDGLSVTFSNTLLLLKFIIVWFHKQTFSEILIIMAEDWDNCKSEWNMEVMMQKAILSYRIAKVMLIVFTCSISLYAVTTFFVPDNIEASHSTEKKFLLRMEFPFEATFSPIYEIIVTIQLVIQPIFTLMAGMFMALIATFVLHVASQIDILCDRLTEILNNHNEEHLRITIIKNLIAKHQRIITLSENVESVFTLISLLQFFFNTVVICFVGFLLVTSLSSGQAPAVIAKCFPYYIAVNFEALILCYTGEYLSSKSEDIGWTVYNSNWYRLNIHETRALLLLILRSQKPLYLTIGKFMNLSLETFANMLKASASYVSVLHAME</sequence>
<evidence type="ECO:0000256" key="8">
    <source>
        <dbReference type="ARBA" id="ARBA00023170"/>
    </source>
</evidence>
<proteinExistence type="inferred from homology"/>
<keyword evidence="3 10" id="KW-0716">Sensory transduction</keyword>
<dbReference type="GO" id="GO:0005549">
    <property type="term" value="F:odorant binding"/>
    <property type="evidence" value="ECO:0007669"/>
    <property type="project" value="InterPro"/>
</dbReference>
<evidence type="ECO:0000256" key="2">
    <source>
        <dbReference type="ARBA" id="ARBA00022475"/>
    </source>
</evidence>
<feature type="transmembrane region" description="Helical" evidence="10">
    <location>
        <begin position="121"/>
        <end position="143"/>
    </location>
</feature>
<dbReference type="PANTHER" id="PTHR21137:SF35">
    <property type="entry name" value="ODORANT RECEPTOR 19A-RELATED"/>
    <property type="match status" value="1"/>
</dbReference>
<keyword evidence="11" id="KW-1185">Reference proteome</keyword>
<comment type="similarity">
    <text evidence="10">Belongs to the insect chemoreceptor superfamily. Heteromeric odorant receptor channel (TC 1.A.69) family.</text>
</comment>
<evidence type="ECO:0000313" key="11">
    <source>
        <dbReference type="Proteomes" id="UP000504631"/>
    </source>
</evidence>
<keyword evidence="7 10" id="KW-0472">Membrane</keyword>
<evidence type="ECO:0000256" key="7">
    <source>
        <dbReference type="ARBA" id="ARBA00023136"/>
    </source>
</evidence>
<keyword evidence="5 10" id="KW-0552">Olfaction</keyword>
<keyword evidence="6 10" id="KW-1133">Transmembrane helix</keyword>
<feature type="transmembrane region" description="Helical" evidence="10">
    <location>
        <begin position="31"/>
        <end position="53"/>
    </location>
</feature>
<evidence type="ECO:0000256" key="5">
    <source>
        <dbReference type="ARBA" id="ARBA00022725"/>
    </source>
</evidence>
<keyword evidence="8 10" id="KW-0675">Receptor</keyword>
<comment type="subcellular location">
    <subcellularLocation>
        <location evidence="1 10">Cell membrane</location>
        <topology evidence="1 10">Multi-pass membrane protein</topology>
    </subcellularLocation>
</comment>
<feature type="transmembrane region" description="Helical" evidence="10">
    <location>
        <begin position="253"/>
        <end position="277"/>
    </location>
</feature>
<reference evidence="12" key="1">
    <citation type="submission" date="2025-08" db="UniProtKB">
        <authorList>
            <consortium name="RefSeq"/>
        </authorList>
    </citation>
    <scope>IDENTIFICATION</scope>
    <source>
        <tissue evidence="12">Muscle</tissue>
    </source>
</reference>